<reference evidence="2 3" key="1">
    <citation type="submission" date="2020-08" db="EMBL/GenBank/DDBJ databases">
        <title>Sequencing the genomes of 1000 actinobacteria strains.</title>
        <authorList>
            <person name="Klenk H.-P."/>
        </authorList>
    </citation>
    <scope>NUCLEOTIDE SEQUENCE [LARGE SCALE GENOMIC DNA]</scope>
    <source>
        <strain evidence="2 3">DSM 23889</strain>
    </source>
</reference>
<evidence type="ECO:0000313" key="3">
    <source>
        <dbReference type="Proteomes" id="UP000552883"/>
    </source>
</evidence>
<dbReference type="RefSeq" id="WP_153981518.1">
    <property type="nucleotide sequence ID" value="NZ_JACHBS010000001.1"/>
</dbReference>
<evidence type="ECO:0000256" key="1">
    <source>
        <dbReference type="SAM" id="MobiDB-lite"/>
    </source>
</evidence>
<name>A0A840X883_9MICO</name>
<protein>
    <submittedName>
        <fullName evidence="2">Uncharacterized protein</fullName>
    </submittedName>
</protein>
<sequence>MTRAYCPSWCASHDATDPNQAHDTSSSPDGSTIVVHRGRLIPPTNGTTSMSLLREVRWDTEGTLIDRTDTVLLGETLLHSPTEITALAEALHDLATVLTSSEGARR</sequence>
<comment type="caution">
    <text evidence="2">The sequence shown here is derived from an EMBL/GenBank/DDBJ whole genome shotgun (WGS) entry which is preliminary data.</text>
</comment>
<gene>
    <name evidence="2" type="ORF">BJ959_001937</name>
</gene>
<dbReference type="EMBL" id="JACHBS010000001">
    <property type="protein sequence ID" value="MBB5618441.1"/>
    <property type="molecule type" value="Genomic_DNA"/>
</dbReference>
<dbReference type="OrthoDB" id="9959260at2"/>
<dbReference type="Proteomes" id="UP000552883">
    <property type="component" value="Unassembled WGS sequence"/>
</dbReference>
<keyword evidence="3" id="KW-1185">Reference proteome</keyword>
<feature type="region of interest" description="Disordered" evidence="1">
    <location>
        <begin position="12"/>
        <end position="33"/>
    </location>
</feature>
<proteinExistence type="predicted"/>
<organism evidence="2 3">
    <name type="scientific">Microcella frigidaquae</name>
    <dbReference type="NCBI Taxonomy" id="424758"/>
    <lineage>
        <taxon>Bacteria</taxon>
        <taxon>Bacillati</taxon>
        <taxon>Actinomycetota</taxon>
        <taxon>Actinomycetes</taxon>
        <taxon>Micrococcales</taxon>
        <taxon>Microbacteriaceae</taxon>
        <taxon>Microcella</taxon>
    </lineage>
</organism>
<dbReference type="AlphaFoldDB" id="A0A840X883"/>
<feature type="compositionally biased region" description="Polar residues" evidence="1">
    <location>
        <begin position="17"/>
        <end position="30"/>
    </location>
</feature>
<evidence type="ECO:0000313" key="2">
    <source>
        <dbReference type="EMBL" id="MBB5618441.1"/>
    </source>
</evidence>
<accession>A0A840X883</accession>